<evidence type="ECO:0000256" key="1">
    <source>
        <dbReference type="ARBA" id="ARBA00023015"/>
    </source>
</evidence>
<dbReference type="PROSITE" id="PS50932">
    <property type="entry name" value="HTH_LACI_2"/>
    <property type="match status" value="1"/>
</dbReference>
<dbReference type="Proteomes" id="UP000027442">
    <property type="component" value="Unassembled WGS sequence"/>
</dbReference>
<dbReference type="InterPro" id="IPR028082">
    <property type="entry name" value="Peripla_BP_I"/>
</dbReference>
<dbReference type="eggNOG" id="COG1609">
    <property type="taxonomic scope" value="Bacteria"/>
</dbReference>
<dbReference type="InterPro" id="IPR001761">
    <property type="entry name" value="Peripla_BP/Lac1_sug-bd_dom"/>
</dbReference>
<dbReference type="SUPFAM" id="SSF53822">
    <property type="entry name" value="Periplasmic binding protein-like I"/>
    <property type="match status" value="1"/>
</dbReference>
<feature type="domain" description="HTH lacI-type" evidence="5">
    <location>
        <begin position="37"/>
        <end position="91"/>
    </location>
</feature>
<evidence type="ECO:0000313" key="7">
    <source>
        <dbReference type="Proteomes" id="UP000027442"/>
    </source>
</evidence>
<dbReference type="SMART" id="SM00354">
    <property type="entry name" value="HTH_LACI"/>
    <property type="match status" value="1"/>
</dbReference>
<protein>
    <submittedName>
        <fullName evidence="6">Sugar-binding domain protein</fullName>
    </submittedName>
</protein>
<dbReference type="PATRIC" id="fig|1122985.7.peg.1825"/>
<dbReference type="HOGENOM" id="CLU_037628_6_0_10"/>
<dbReference type="AlphaFoldDB" id="A0A069QH05"/>
<feature type="region of interest" description="Disordered" evidence="4">
    <location>
        <begin position="377"/>
        <end position="414"/>
    </location>
</feature>
<keyword evidence="2" id="KW-0238">DNA-binding</keyword>
<reference evidence="6 7" key="1">
    <citation type="submission" date="2013-08" db="EMBL/GenBank/DDBJ databases">
        <authorList>
            <person name="Weinstock G."/>
            <person name="Sodergren E."/>
            <person name="Wylie T."/>
            <person name="Fulton L."/>
            <person name="Fulton R."/>
            <person name="Fronick C."/>
            <person name="O'Laughlin M."/>
            <person name="Godfrey J."/>
            <person name="Miner T."/>
            <person name="Herter B."/>
            <person name="Appelbaum E."/>
            <person name="Cordes M."/>
            <person name="Lek S."/>
            <person name="Wollam A."/>
            <person name="Pepin K.H."/>
            <person name="Palsikar V.B."/>
            <person name="Mitreva M."/>
            <person name="Wilson R.K."/>
        </authorList>
    </citation>
    <scope>NUCLEOTIDE SEQUENCE [LARGE SCALE GENOMIC DNA]</scope>
    <source>
        <strain evidence="6 7">ATCC 15930</strain>
    </source>
</reference>
<dbReference type="Pfam" id="PF00532">
    <property type="entry name" value="Peripla_BP_1"/>
    <property type="match status" value="1"/>
</dbReference>
<accession>A0A069QH05</accession>
<keyword evidence="7" id="KW-1185">Reference proteome</keyword>
<evidence type="ECO:0000256" key="2">
    <source>
        <dbReference type="ARBA" id="ARBA00023125"/>
    </source>
</evidence>
<sequence>MQGLPQHKTITIVLHTQNDARFLAARENLNMGEIASITMKDIARELNVSVATVSRALKNSPRISRQQRERIQAYANEHNFSPNLIAESLRNSRVRPMKIIGVIVPELTHFYFSSVLAGIEEAAERKGYRIMVAHSNEQHEREVNICKSFFENKVCGIIVSQAKDTTQWGHFQNLIDRGVPLVFYDRVCTGVNASRVVVDDYAGAYAAVSHLVETGCRRVACFNSSMKLEISKNRYNGYCDALLKHGIKVDPSLVFQCDNRNDAERITPEVLDRNDRPDAFFAVNDDTAIGILYSAKRKGFSIPEDISVCGFTNGQRAVACDPALTTVDQHGFKVGEEAADILIRHVEGKIEKGKVERRLVRTRLVVRQSTRPVATSVTEQLARTLPKDTDTRHNDGKSLAEPSLASVGKPQQTA</sequence>
<dbReference type="InterPro" id="IPR010982">
    <property type="entry name" value="Lambda_DNA-bd_dom_sf"/>
</dbReference>
<evidence type="ECO:0000256" key="4">
    <source>
        <dbReference type="SAM" id="MobiDB-lite"/>
    </source>
</evidence>
<dbReference type="EMBL" id="JNGW01000076">
    <property type="protein sequence ID" value="KDR52128.1"/>
    <property type="molecule type" value="Genomic_DNA"/>
</dbReference>
<dbReference type="PANTHER" id="PTHR30146:SF109">
    <property type="entry name" value="HTH-TYPE TRANSCRIPTIONAL REGULATOR GALS"/>
    <property type="match status" value="1"/>
</dbReference>
<dbReference type="CDD" id="cd01392">
    <property type="entry name" value="HTH_LacI"/>
    <property type="match status" value="1"/>
</dbReference>
<comment type="caution">
    <text evidence="6">The sequence shown here is derived from an EMBL/GenBank/DDBJ whole genome shotgun (WGS) entry which is preliminary data.</text>
</comment>
<feature type="compositionally biased region" description="Basic and acidic residues" evidence="4">
    <location>
        <begin position="385"/>
        <end position="398"/>
    </location>
</feature>
<dbReference type="Gene3D" id="1.10.260.40">
    <property type="entry name" value="lambda repressor-like DNA-binding domains"/>
    <property type="match status" value="1"/>
</dbReference>
<evidence type="ECO:0000259" key="5">
    <source>
        <dbReference type="PROSITE" id="PS50932"/>
    </source>
</evidence>
<dbReference type="GO" id="GO:0000976">
    <property type="term" value="F:transcription cis-regulatory region binding"/>
    <property type="evidence" value="ECO:0007669"/>
    <property type="project" value="TreeGrafter"/>
</dbReference>
<dbReference type="SUPFAM" id="SSF47413">
    <property type="entry name" value="lambda repressor-like DNA-binding domains"/>
    <property type="match status" value="1"/>
</dbReference>
<dbReference type="GO" id="GO:0003700">
    <property type="term" value="F:DNA-binding transcription factor activity"/>
    <property type="evidence" value="ECO:0007669"/>
    <property type="project" value="TreeGrafter"/>
</dbReference>
<dbReference type="InterPro" id="IPR000843">
    <property type="entry name" value="HTH_LacI"/>
</dbReference>
<evidence type="ECO:0000256" key="3">
    <source>
        <dbReference type="ARBA" id="ARBA00023163"/>
    </source>
</evidence>
<keyword evidence="1" id="KW-0805">Transcription regulation</keyword>
<dbReference type="Pfam" id="PF00356">
    <property type="entry name" value="LacI"/>
    <property type="match status" value="1"/>
</dbReference>
<name>A0A069QH05_HOYLO</name>
<proteinExistence type="predicted"/>
<dbReference type="CDD" id="cd06267">
    <property type="entry name" value="PBP1_LacI_sugar_binding-like"/>
    <property type="match status" value="1"/>
</dbReference>
<organism evidence="6 7">
    <name type="scientific">Hoylesella loescheii DSM 19665 = JCM 12249 = ATCC 15930</name>
    <dbReference type="NCBI Taxonomy" id="1122985"/>
    <lineage>
        <taxon>Bacteria</taxon>
        <taxon>Pseudomonadati</taxon>
        <taxon>Bacteroidota</taxon>
        <taxon>Bacteroidia</taxon>
        <taxon>Bacteroidales</taxon>
        <taxon>Prevotellaceae</taxon>
        <taxon>Hoylesella</taxon>
    </lineage>
</organism>
<dbReference type="Gene3D" id="3.40.50.2300">
    <property type="match status" value="2"/>
</dbReference>
<gene>
    <name evidence="6" type="ORF">HMPREF1991_01753</name>
</gene>
<dbReference type="PANTHER" id="PTHR30146">
    <property type="entry name" value="LACI-RELATED TRANSCRIPTIONAL REPRESSOR"/>
    <property type="match status" value="1"/>
</dbReference>
<keyword evidence="3" id="KW-0804">Transcription</keyword>
<evidence type="ECO:0000313" key="6">
    <source>
        <dbReference type="EMBL" id="KDR52128.1"/>
    </source>
</evidence>